<feature type="transmembrane region" description="Helical" evidence="6">
    <location>
        <begin position="170"/>
        <end position="194"/>
    </location>
</feature>
<feature type="transmembrane region" description="Helical" evidence="6">
    <location>
        <begin position="53"/>
        <end position="73"/>
    </location>
</feature>
<protein>
    <submittedName>
        <fullName evidence="8">MFS transporter</fullName>
    </submittedName>
</protein>
<dbReference type="InterPro" id="IPR050189">
    <property type="entry name" value="MFS_Efflux_Transporters"/>
</dbReference>
<feature type="transmembrane region" description="Helical" evidence="6">
    <location>
        <begin position="245"/>
        <end position="270"/>
    </location>
</feature>
<keyword evidence="2" id="KW-1003">Cell membrane</keyword>
<sequence length="394" mass="41571">MNNSENKTQWRNWMAVCMLAIASFIVVSTELAPIGMLSAIASSMGQNSGTTGLVVTLYAWLGAVSALVSVTTFSHLPRKPVVIVLMLLMAASNGIAAISEHFSLLLIARLCGAAAHGAFWAMAGTMGAQLVSDKYTGRATAIIFSGVSIASILGVPLINWISSTIGWRLSFLLLSVLAIMTAIILAFTLPAVSGTSRMGRKQFSAVLQIKQLRQVYLIATAAIIAHFAAFTYIEVFMAAEMAISANWIAVCLFVFGIAGVAGNLLCGLFIDRYLKNILGAGLVLICGSLILLSAILSHNPIILMVLVFAWGLGVAILFVGIQAWVIRLAGSDNALPASAIYAAIFNGAVGIGAIIGAGIIDFGNMKMLYLIASLINLFSLLQLLISKTMHKSAQ</sequence>
<gene>
    <name evidence="8" type="ORF">RAM05_07555</name>
</gene>
<reference evidence="8 9" key="1">
    <citation type="submission" date="2023-08" db="EMBL/GenBank/DDBJ databases">
        <title>Complete genome sequences of 12 bacterial strains from the honey bee gut, resolved with long-read nanopore sequencing.</title>
        <authorList>
            <person name="Kwong W.K."/>
            <person name="Acheampong S."/>
            <person name="Polat M.F."/>
        </authorList>
    </citation>
    <scope>NUCLEOTIDE SEQUENCE [LARGE SCALE GENOMIC DNA]</scope>
    <source>
        <strain evidence="9">wkB9</strain>
    </source>
</reference>
<dbReference type="PROSITE" id="PS50850">
    <property type="entry name" value="MFS"/>
    <property type="match status" value="1"/>
</dbReference>
<dbReference type="Proteomes" id="UP001229773">
    <property type="component" value="Chromosome"/>
</dbReference>
<keyword evidence="3 6" id="KW-0812">Transmembrane</keyword>
<dbReference type="Gene3D" id="1.20.1250.20">
    <property type="entry name" value="MFS general substrate transporter like domains"/>
    <property type="match status" value="2"/>
</dbReference>
<feature type="transmembrane region" description="Helical" evidence="6">
    <location>
        <begin position="277"/>
        <end position="295"/>
    </location>
</feature>
<name>A0ABD7Z017_9NEIS</name>
<evidence type="ECO:0000256" key="4">
    <source>
        <dbReference type="ARBA" id="ARBA00022989"/>
    </source>
</evidence>
<feature type="transmembrane region" description="Helical" evidence="6">
    <location>
        <begin position="366"/>
        <end position="385"/>
    </location>
</feature>
<feature type="transmembrane region" description="Helical" evidence="6">
    <location>
        <begin position="12"/>
        <end position="41"/>
    </location>
</feature>
<dbReference type="PANTHER" id="PTHR43124">
    <property type="entry name" value="PURINE EFFLUX PUMP PBUE"/>
    <property type="match status" value="1"/>
</dbReference>
<dbReference type="Pfam" id="PF07690">
    <property type="entry name" value="MFS_1"/>
    <property type="match status" value="1"/>
</dbReference>
<proteinExistence type="predicted"/>
<dbReference type="CDD" id="cd17324">
    <property type="entry name" value="MFS_NepI_like"/>
    <property type="match status" value="1"/>
</dbReference>
<keyword evidence="4 6" id="KW-1133">Transmembrane helix</keyword>
<dbReference type="InterPro" id="IPR036259">
    <property type="entry name" value="MFS_trans_sf"/>
</dbReference>
<evidence type="ECO:0000313" key="8">
    <source>
        <dbReference type="EMBL" id="WLS97714.1"/>
    </source>
</evidence>
<dbReference type="AlphaFoldDB" id="A0ABD7Z017"/>
<evidence type="ECO:0000259" key="7">
    <source>
        <dbReference type="PROSITE" id="PS50850"/>
    </source>
</evidence>
<dbReference type="PANTHER" id="PTHR43124:SF3">
    <property type="entry name" value="CHLORAMPHENICOL EFFLUX PUMP RV0191"/>
    <property type="match status" value="1"/>
</dbReference>
<feature type="transmembrane region" description="Helical" evidence="6">
    <location>
        <begin position="215"/>
        <end position="233"/>
    </location>
</feature>
<dbReference type="GeneID" id="32536670"/>
<evidence type="ECO:0000256" key="2">
    <source>
        <dbReference type="ARBA" id="ARBA00022475"/>
    </source>
</evidence>
<evidence type="ECO:0000256" key="3">
    <source>
        <dbReference type="ARBA" id="ARBA00022692"/>
    </source>
</evidence>
<feature type="domain" description="Major facilitator superfamily (MFS) profile" evidence="7">
    <location>
        <begin position="15"/>
        <end position="390"/>
    </location>
</feature>
<dbReference type="InterPro" id="IPR011701">
    <property type="entry name" value="MFS"/>
</dbReference>
<accession>A0ABD7Z017</accession>
<feature type="transmembrane region" description="Helical" evidence="6">
    <location>
        <begin position="80"/>
        <end position="98"/>
    </location>
</feature>
<evidence type="ECO:0000256" key="5">
    <source>
        <dbReference type="ARBA" id="ARBA00023136"/>
    </source>
</evidence>
<evidence type="ECO:0000256" key="6">
    <source>
        <dbReference type="SAM" id="Phobius"/>
    </source>
</evidence>
<feature type="transmembrane region" description="Helical" evidence="6">
    <location>
        <begin position="338"/>
        <end position="360"/>
    </location>
</feature>
<dbReference type="SUPFAM" id="SSF103473">
    <property type="entry name" value="MFS general substrate transporter"/>
    <property type="match status" value="1"/>
</dbReference>
<dbReference type="EMBL" id="CP132375">
    <property type="protein sequence ID" value="WLS97714.1"/>
    <property type="molecule type" value="Genomic_DNA"/>
</dbReference>
<keyword evidence="5 6" id="KW-0472">Membrane</keyword>
<feature type="transmembrane region" description="Helical" evidence="6">
    <location>
        <begin position="301"/>
        <end position="326"/>
    </location>
</feature>
<organism evidence="8 9">
    <name type="scientific">Snodgrassella alvi</name>
    <dbReference type="NCBI Taxonomy" id="1196083"/>
    <lineage>
        <taxon>Bacteria</taxon>
        <taxon>Pseudomonadati</taxon>
        <taxon>Pseudomonadota</taxon>
        <taxon>Betaproteobacteria</taxon>
        <taxon>Neisseriales</taxon>
        <taxon>Neisseriaceae</taxon>
        <taxon>Snodgrassella</taxon>
    </lineage>
</organism>
<evidence type="ECO:0000256" key="1">
    <source>
        <dbReference type="ARBA" id="ARBA00004651"/>
    </source>
</evidence>
<dbReference type="RefSeq" id="WP_025330791.1">
    <property type="nucleotide sequence ID" value="NZ_CP132375.1"/>
</dbReference>
<dbReference type="InterPro" id="IPR020846">
    <property type="entry name" value="MFS_dom"/>
</dbReference>
<dbReference type="GO" id="GO:0005886">
    <property type="term" value="C:plasma membrane"/>
    <property type="evidence" value="ECO:0007669"/>
    <property type="project" value="UniProtKB-SubCell"/>
</dbReference>
<feature type="transmembrane region" description="Helical" evidence="6">
    <location>
        <begin position="135"/>
        <end position="158"/>
    </location>
</feature>
<evidence type="ECO:0000313" key="9">
    <source>
        <dbReference type="Proteomes" id="UP001229773"/>
    </source>
</evidence>
<comment type="subcellular location">
    <subcellularLocation>
        <location evidence="1">Cell membrane</location>
        <topology evidence="1">Multi-pass membrane protein</topology>
    </subcellularLocation>
</comment>